<proteinExistence type="predicted"/>
<feature type="region of interest" description="Disordered" evidence="1">
    <location>
        <begin position="174"/>
        <end position="374"/>
    </location>
</feature>
<feature type="region of interest" description="Disordered" evidence="1">
    <location>
        <begin position="29"/>
        <end position="154"/>
    </location>
</feature>
<evidence type="ECO:0000313" key="2">
    <source>
        <dbReference type="EMBL" id="KAK2627071.1"/>
    </source>
</evidence>
<dbReference type="EMBL" id="JAUBYV010000004">
    <property type="protein sequence ID" value="KAK2627071.1"/>
    <property type="molecule type" value="Genomic_DNA"/>
</dbReference>
<reference evidence="2" key="1">
    <citation type="submission" date="2023-06" db="EMBL/GenBank/DDBJ databases">
        <title>Draft genome of Marssonina rosae.</title>
        <authorList>
            <person name="Cheng Q."/>
        </authorList>
    </citation>
    <scope>NUCLEOTIDE SEQUENCE</scope>
    <source>
        <strain evidence="2">R4</strain>
    </source>
</reference>
<accession>A0AAD9T0M8</accession>
<protein>
    <submittedName>
        <fullName evidence="2">Uncharacterized protein</fullName>
    </submittedName>
</protein>
<dbReference type="AlphaFoldDB" id="A0AAD9T0M8"/>
<dbReference type="Proteomes" id="UP001285354">
    <property type="component" value="Unassembled WGS sequence"/>
</dbReference>
<keyword evidence="3" id="KW-1185">Reference proteome</keyword>
<feature type="compositionally biased region" description="Pro residues" evidence="1">
    <location>
        <begin position="105"/>
        <end position="131"/>
    </location>
</feature>
<organism evidence="2 3">
    <name type="scientific">Diplocarpon rosae</name>
    <dbReference type="NCBI Taxonomy" id="946125"/>
    <lineage>
        <taxon>Eukaryota</taxon>
        <taxon>Fungi</taxon>
        <taxon>Dikarya</taxon>
        <taxon>Ascomycota</taxon>
        <taxon>Pezizomycotina</taxon>
        <taxon>Leotiomycetes</taxon>
        <taxon>Helotiales</taxon>
        <taxon>Drepanopezizaceae</taxon>
        <taxon>Diplocarpon</taxon>
    </lineage>
</organism>
<name>A0AAD9T0M8_9HELO</name>
<feature type="compositionally biased region" description="Basic and acidic residues" evidence="1">
    <location>
        <begin position="227"/>
        <end position="250"/>
    </location>
</feature>
<evidence type="ECO:0000313" key="3">
    <source>
        <dbReference type="Proteomes" id="UP001285354"/>
    </source>
</evidence>
<comment type="caution">
    <text evidence="2">The sequence shown here is derived from an EMBL/GenBank/DDBJ whole genome shotgun (WGS) entry which is preliminary data.</text>
</comment>
<feature type="compositionally biased region" description="Gly residues" evidence="1">
    <location>
        <begin position="254"/>
        <end position="265"/>
    </location>
</feature>
<feature type="compositionally biased region" description="Basic and acidic residues" evidence="1">
    <location>
        <begin position="187"/>
        <end position="217"/>
    </location>
</feature>
<gene>
    <name evidence="2" type="ORF">QTJ16_003037</name>
</gene>
<evidence type="ECO:0000256" key="1">
    <source>
        <dbReference type="SAM" id="MobiDB-lite"/>
    </source>
</evidence>
<sequence>MAEFAQSREDNDLFADEFEPVVAAAAEIIEPKAEPASVPAESRPSASERSQQRNGRAPGGRGGQDRRGRGGGRGAANGLSQSRYAPQAQAPAGTLSPSHVTPPTTSSPPPADTPSAPEPPPAATPSAPAPEAPRTYAVRGDRSATGGKAHKKLTEAELAEKMAKMAVLDKQRAEKHRLTEADQAAFQRREKELAKERREKALAEKKNARVMEMERAKNRQRKMKAQGGREWDSEKLGSDLGDRSRGRTSEYVRGGHGGVRRGGLAGSMYSIEQGRAQVPGSRGRGGFEIRGRGKTGRVGKQNNTVPSAEDFPSLPTVTKPEAGEPANRPAPGPAKATSIPSADVPIRAAPADENEKPAGDWAEEMAIQAEEKKM</sequence>